<comment type="caution">
    <text evidence="2">The sequence shown here is derived from an EMBL/GenBank/DDBJ whole genome shotgun (WGS) entry which is preliminary data.</text>
</comment>
<protein>
    <submittedName>
        <fullName evidence="2">Uncharacterized protein</fullName>
    </submittedName>
</protein>
<sequence>MSMSMTMTMTMTMSARLTLPMPMPIPGFFPSQRNAHKQSEGVQTSFPPDIAADKGTRPVPRIAWRNPLFERVPLPVFGQIKSLLQDVFNTPAGDGPTQWLPLSRALDVGGMSLSLLALVTSRAQCCPPFVDQCANLPFFHVRRAGCQLLPVYRISCRKCCSSSRPSALSPTLRAQTHQPTLTGADGPQMFPRPWTRRRCNCVSAQG</sequence>
<evidence type="ECO:0000256" key="1">
    <source>
        <dbReference type="SAM" id="MobiDB-lite"/>
    </source>
</evidence>
<accession>A0ABR1L4E6</accession>
<dbReference type="EMBL" id="JBBPEH010000016">
    <property type="protein sequence ID" value="KAK7529488.1"/>
    <property type="molecule type" value="Genomic_DNA"/>
</dbReference>
<organism evidence="2 3">
    <name type="scientific">Phyllosticta citribraziliensis</name>
    <dbReference type="NCBI Taxonomy" id="989973"/>
    <lineage>
        <taxon>Eukaryota</taxon>
        <taxon>Fungi</taxon>
        <taxon>Dikarya</taxon>
        <taxon>Ascomycota</taxon>
        <taxon>Pezizomycotina</taxon>
        <taxon>Dothideomycetes</taxon>
        <taxon>Dothideomycetes incertae sedis</taxon>
        <taxon>Botryosphaeriales</taxon>
        <taxon>Phyllostictaceae</taxon>
        <taxon>Phyllosticta</taxon>
    </lineage>
</organism>
<feature type="region of interest" description="Disordered" evidence="1">
    <location>
        <begin position="163"/>
        <end position="191"/>
    </location>
</feature>
<name>A0ABR1L4E6_9PEZI</name>
<dbReference type="GeneID" id="92027130"/>
<feature type="region of interest" description="Disordered" evidence="1">
    <location>
        <begin position="32"/>
        <end position="51"/>
    </location>
</feature>
<proteinExistence type="predicted"/>
<evidence type="ECO:0000313" key="3">
    <source>
        <dbReference type="Proteomes" id="UP001360953"/>
    </source>
</evidence>
<feature type="compositionally biased region" description="Polar residues" evidence="1">
    <location>
        <begin position="168"/>
        <end position="181"/>
    </location>
</feature>
<evidence type="ECO:0000313" key="2">
    <source>
        <dbReference type="EMBL" id="KAK7529488.1"/>
    </source>
</evidence>
<dbReference type="RefSeq" id="XP_066649938.1">
    <property type="nucleotide sequence ID" value="XM_066794224.1"/>
</dbReference>
<gene>
    <name evidence="2" type="ORF">J3D65DRAFT_168019</name>
</gene>
<reference evidence="2 3" key="1">
    <citation type="submission" date="2024-04" db="EMBL/GenBank/DDBJ databases">
        <title>Phyllosticta paracitricarpa is synonymous to the EU quarantine fungus P. citricarpa based on phylogenomic analyses.</title>
        <authorList>
            <consortium name="Lawrence Berkeley National Laboratory"/>
            <person name="Van ingen-buijs V.A."/>
            <person name="Van westerhoven A.C."/>
            <person name="Haridas S."/>
            <person name="Skiadas P."/>
            <person name="Martin F."/>
            <person name="Groenewald J.Z."/>
            <person name="Crous P.W."/>
            <person name="Seidl M.F."/>
        </authorList>
    </citation>
    <scope>NUCLEOTIDE SEQUENCE [LARGE SCALE GENOMIC DNA]</scope>
    <source>
        <strain evidence="2 3">CPC 17464</strain>
    </source>
</reference>
<keyword evidence="3" id="KW-1185">Reference proteome</keyword>
<dbReference type="Proteomes" id="UP001360953">
    <property type="component" value="Unassembled WGS sequence"/>
</dbReference>